<dbReference type="Pfam" id="PF07686">
    <property type="entry name" value="V-set"/>
    <property type="match status" value="1"/>
</dbReference>
<dbReference type="GeneTree" id="ENSGT01120000271914"/>
<evidence type="ECO:0000256" key="10">
    <source>
        <dbReference type="ARBA" id="ARBA00023180"/>
    </source>
</evidence>
<dbReference type="GO" id="GO:0001817">
    <property type="term" value="P:regulation of cytokine production"/>
    <property type="evidence" value="ECO:0007669"/>
    <property type="project" value="TreeGrafter"/>
</dbReference>
<dbReference type="SUPFAM" id="SSF48726">
    <property type="entry name" value="Immunoglobulin"/>
    <property type="match status" value="2"/>
</dbReference>
<organism evidence="16 17">
    <name type="scientific">Podarcis muralis</name>
    <name type="common">Wall lizard</name>
    <name type="synonym">Lacerta muralis</name>
    <dbReference type="NCBI Taxonomy" id="64176"/>
    <lineage>
        <taxon>Eukaryota</taxon>
        <taxon>Metazoa</taxon>
        <taxon>Chordata</taxon>
        <taxon>Craniata</taxon>
        <taxon>Vertebrata</taxon>
        <taxon>Euteleostomi</taxon>
        <taxon>Lepidosauria</taxon>
        <taxon>Squamata</taxon>
        <taxon>Bifurcata</taxon>
        <taxon>Unidentata</taxon>
        <taxon>Episquamata</taxon>
        <taxon>Laterata</taxon>
        <taxon>Lacertibaenia</taxon>
        <taxon>Lacertidae</taxon>
        <taxon>Podarcis</taxon>
    </lineage>
</organism>
<dbReference type="Proteomes" id="UP000472272">
    <property type="component" value="Chromosome 13"/>
</dbReference>
<dbReference type="SMART" id="SM00589">
    <property type="entry name" value="PRY"/>
    <property type="match status" value="1"/>
</dbReference>
<dbReference type="SMART" id="SM00449">
    <property type="entry name" value="SPRY"/>
    <property type="match status" value="1"/>
</dbReference>
<protein>
    <recommendedName>
        <fullName evidence="18">Butyrophilin subfamily 1 member A1</fullName>
    </recommendedName>
</protein>
<feature type="domain" description="Ig-like" evidence="15">
    <location>
        <begin position="13"/>
        <end position="109"/>
    </location>
</feature>
<dbReference type="CDD" id="cd13733">
    <property type="entry name" value="SPRY_PRY_C-I_1"/>
    <property type="match status" value="1"/>
</dbReference>
<evidence type="ECO:0000256" key="3">
    <source>
        <dbReference type="ARBA" id="ARBA00009651"/>
    </source>
</evidence>
<dbReference type="Gene3D" id="2.60.40.10">
    <property type="entry name" value="Immunoglobulins"/>
    <property type="match status" value="2"/>
</dbReference>
<dbReference type="GO" id="GO:0042110">
    <property type="term" value="P:T cell activation"/>
    <property type="evidence" value="ECO:0007669"/>
    <property type="project" value="UniProtKB-ARBA"/>
</dbReference>
<dbReference type="SMART" id="SM00409">
    <property type="entry name" value="IG"/>
    <property type="match status" value="1"/>
</dbReference>
<dbReference type="FunFam" id="2.60.40.10:FF:000088">
    <property type="entry name" value="Butyrophilin subfamily 1 member A1"/>
    <property type="match status" value="1"/>
</dbReference>
<keyword evidence="5" id="KW-0800">Toxin</keyword>
<dbReference type="GO" id="GO:0009897">
    <property type="term" value="C:external side of plasma membrane"/>
    <property type="evidence" value="ECO:0007669"/>
    <property type="project" value="TreeGrafter"/>
</dbReference>
<dbReference type="FunFam" id="2.60.40.10:FF:000142">
    <property type="entry name" value="V-set domain-containing T-cell activation inhibitor 1"/>
    <property type="match status" value="1"/>
</dbReference>
<dbReference type="Pfam" id="PF13765">
    <property type="entry name" value="PRY"/>
    <property type="match status" value="1"/>
</dbReference>
<dbReference type="PROSITE" id="PS50188">
    <property type="entry name" value="B302_SPRY"/>
    <property type="match status" value="1"/>
</dbReference>
<evidence type="ECO:0000256" key="4">
    <source>
        <dbReference type="ARBA" id="ARBA00022692"/>
    </source>
</evidence>
<evidence type="ECO:0000256" key="6">
    <source>
        <dbReference type="ARBA" id="ARBA00022729"/>
    </source>
</evidence>
<evidence type="ECO:0000256" key="1">
    <source>
        <dbReference type="ARBA" id="ARBA00004479"/>
    </source>
</evidence>
<dbReference type="Gene3D" id="2.60.120.920">
    <property type="match status" value="1"/>
</dbReference>
<reference evidence="16" key="3">
    <citation type="submission" date="2025-09" db="UniProtKB">
        <authorList>
            <consortium name="Ensembl"/>
        </authorList>
    </citation>
    <scope>IDENTIFICATION</scope>
</reference>
<evidence type="ECO:0000256" key="8">
    <source>
        <dbReference type="ARBA" id="ARBA00023136"/>
    </source>
</evidence>
<evidence type="ECO:0000256" key="7">
    <source>
        <dbReference type="ARBA" id="ARBA00022989"/>
    </source>
</evidence>
<evidence type="ECO:0000256" key="11">
    <source>
        <dbReference type="ARBA" id="ARBA00023319"/>
    </source>
</evidence>
<dbReference type="InterPro" id="IPR050504">
    <property type="entry name" value="IgSF_BTN/MOG"/>
</dbReference>
<dbReference type="SMART" id="SM00406">
    <property type="entry name" value="IGv"/>
    <property type="match status" value="1"/>
</dbReference>
<dbReference type="InterPro" id="IPR006574">
    <property type="entry name" value="PRY"/>
</dbReference>
<dbReference type="AlphaFoldDB" id="A0A670JFS4"/>
<dbReference type="PRINTS" id="PR01407">
    <property type="entry name" value="BUTYPHLNCDUF"/>
</dbReference>
<evidence type="ECO:0000313" key="16">
    <source>
        <dbReference type="Ensembl" id="ENSPMRP00000023478.1"/>
    </source>
</evidence>
<dbReference type="GO" id="GO:1903037">
    <property type="term" value="P:regulation of leukocyte cell-cell adhesion"/>
    <property type="evidence" value="ECO:0007669"/>
    <property type="project" value="UniProtKB-ARBA"/>
</dbReference>
<keyword evidence="7" id="KW-1133">Transmembrane helix</keyword>
<evidence type="ECO:0000256" key="9">
    <source>
        <dbReference type="ARBA" id="ARBA00023157"/>
    </source>
</evidence>
<comment type="similarity">
    <text evidence="2">Belongs to the immunoglobulin superfamily. BTN/MOG family.</text>
</comment>
<keyword evidence="4" id="KW-0812">Transmembrane</keyword>
<dbReference type="PANTHER" id="PTHR24100:SF130">
    <property type="entry name" value="BUTYROPHILIN-LIKE PROTEIN 9"/>
    <property type="match status" value="1"/>
</dbReference>
<comment type="subcellular location">
    <subcellularLocation>
        <location evidence="1">Membrane</location>
        <topology evidence="1">Single-pass type I membrane protein</topology>
    </subcellularLocation>
</comment>
<dbReference type="Ensembl" id="ENSPMRT00000024921.1">
    <property type="protein sequence ID" value="ENSPMRP00000023478.1"/>
    <property type="gene ID" value="ENSPMRG00000015211.1"/>
</dbReference>
<dbReference type="Pfam" id="PF22705">
    <property type="entry name" value="C2-set_3"/>
    <property type="match status" value="1"/>
</dbReference>
<evidence type="ECO:0000313" key="17">
    <source>
        <dbReference type="Proteomes" id="UP000472272"/>
    </source>
</evidence>
<proteinExistence type="inferred from homology"/>
<dbReference type="InterPro" id="IPR013106">
    <property type="entry name" value="Ig_V-set"/>
</dbReference>
<keyword evidence="8" id="KW-0472">Membrane</keyword>
<name>A0A670JFS4_PODMU</name>
<sequence>MFGLKVGRFVIIPPENPIVGFLGKDVILPCQLTTSSIPESTSMQVQWILDKSSEKIDVKSYYGRNRPETQDNRYRGRAELSRTDLSKGNMSLILKKTHLSDQGNYTCIVFLGDWYDEVVVELVLAAKGTEPTIALVGYKGWGISLTCSSNGWYPKPKAFWLVSEGKVRSKQSDTTITETKAGNFTVSSSIITDSGVDHEVSCKIINELLEMESESRILISGDINQFLLYITKGLYNGQQRRKRNSCSSFFQLYPFFFFAANVVLDPKTAHPRLNVSDGKCFWDTGNISKVPNCEERFDSHTFVLAKECFSKGRHYWEVEVGEKRKWDLGVASEFAHRKGEITLSPQNGYWVIGLEGRKNYWARTEQWTYLKVSGKPTKIGIFLNMPAGSLCFYDVHNNRKLYTFSICCSGKLYPFFSTGSVAAELDSQPLKISPWLKEDDTVEEDGKKANISEMAQD</sequence>
<dbReference type="PANTHER" id="PTHR24100">
    <property type="entry name" value="BUTYROPHILIN"/>
    <property type="match status" value="1"/>
</dbReference>
<feature type="domain" description="B30.2/SPRY" evidence="14">
    <location>
        <begin position="242"/>
        <end position="430"/>
    </location>
</feature>
<dbReference type="InterPro" id="IPR043136">
    <property type="entry name" value="B30.2/SPRY_sf"/>
</dbReference>
<dbReference type="GO" id="GO:0050852">
    <property type="term" value="P:T cell receptor signaling pathway"/>
    <property type="evidence" value="ECO:0007669"/>
    <property type="project" value="TreeGrafter"/>
</dbReference>
<dbReference type="GO" id="GO:0050863">
    <property type="term" value="P:regulation of T cell activation"/>
    <property type="evidence" value="ECO:0007669"/>
    <property type="project" value="UniProtKB-ARBA"/>
</dbReference>
<comment type="function">
    <text evidence="12">Neurotoxin that produces dose-dependent hypolocomotion and hyperalgesia in mice. May directly act on the central nervous system, as it is 6500-fold more potent when administered intracerebroventricularly than intraperitoneal.</text>
</comment>
<evidence type="ECO:0000256" key="2">
    <source>
        <dbReference type="ARBA" id="ARBA00007591"/>
    </source>
</evidence>
<evidence type="ECO:0000256" key="12">
    <source>
        <dbReference type="ARBA" id="ARBA00034460"/>
    </source>
</evidence>
<evidence type="ECO:0008006" key="18">
    <source>
        <dbReference type="Google" id="ProtNLM"/>
    </source>
</evidence>
<dbReference type="InterPro" id="IPR053896">
    <property type="entry name" value="BTN3A2-like_Ig-C"/>
</dbReference>
<evidence type="ECO:0000256" key="5">
    <source>
        <dbReference type="ARBA" id="ARBA00022699"/>
    </source>
</evidence>
<accession>A0A670JFS4</accession>
<keyword evidence="10" id="KW-0325">Glycoprotein</keyword>
<evidence type="ECO:0000259" key="15">
    <source>
        <dbReference type="PROSITE" id="PS50835"/>
    </source>
</evidence>
<keyword evidence="17" id="KW-1185">Reference proteome</keyword>
<reference evidence="16" key="2">
    <citation type="submission" date="2025-08" db="UniProtKB">
        <authorList>
            <consortium name="Ensembl"/>
        </authorList>
    </citation>
    <scope>IDENTIFICATION</scope>
</reference>
<evidence type="ECO:0000259" key="14">
    <source>
        <dbReference type="PROSITE" id="PS50188"/>
    </source>
</evidence>
<dbReference type="InterPro" id="IPR003877">
    <property type="entry name" value="SPRY_dom"/>
</dbReference>
<dbReference type="PROSITE" id="PS50835">
    <property type="entry name" value="IG_LIKE"/>
    <property type="match status" value="1"/>
</dbReference>
<reference evidence="16 17" key="1">
    <citation type="journal article" date="2019" name="Proc. Natl. Acad. Sci. U.S.A.">
        <title>Regulatory changes in pterin and carotenoid genes underlie balanced color polymorphisms in the wall lizard.</title>
        <authorList>
            <person name="Andrade P."/>
            <person name="Pinho C."/>
            <person name="Perez I de Lanuza G."/>
            <person name="Afonso S."/>
            <person name="Brejcha J."/>
            <person name="Rubin C.J."/>
            <person name="Wallerman O."/>
            <person name="Pereira P."/>
            <person name="Sabatino S.J."/>
            <person name="Bellati A."/>
            <person name="Pellitteri-Rosa D."/>
            <person name="Bosakova Z."/>
            <person name="Bunikis I."/>
            <person name="Carretero M.A."/>
            <person name="Feiner N."/>
            <person name="Marsik P."/>
            <person name="Pauperio F."/>
            <person name="Salvi D."/>
            <person name="Soler L."/>
            <person name="While G.M."/>
            <person name="Uller T."/>
            <person name="Font E."/>
            <person name="Andersson L."/>
            <person name="Carneiro M."/>
        </authorList>
    </citation>
    <scope>NUCLEOTIDE SEQUENCE</scope>
</reference>
<keyword evidence="11" id="KW-0393">Immunoglobulin domain</keyword>
<dbReference type="InterPro" id="IPR003599">
    <property type="entry name" value="Ig_sub"/>
</dbReference>
<dbReference type="InterPro" id="IPR007110">
    <property type="entry name" value="Ig-like_dom"/>
</dbReference>
<evidence type="ECO:0000256" key="13">
    <source>
        <dbReference type="ARBA" id="ARBA00038221"/>
    </source>
</evidence>
<dbReference type="InterPro" id="IPR036179">
    <property type="entry name" value="Ig-like_dom_sf"/>
</dbReference>
<dbReference type="InterPro" id="IPR001870">
    <property type="entry name" value="B30.2/SPRY"/>
</dbReference>
<keyword evidence="5" id="KW-0528">Neurotoxin</keyword>
<dbReference type="InterPro" id="IPR013320">
    <property type="entry name" value="ConA-like_dom_sf"/>
</dbReference>
<dbReference type="FunFam" id="2.60.120.920:FF:000004">
    <property type="entry name" value="Butyrophilin subfamily 1 member A1"/>
    <property type="match status" value="1"/>
</dbReference>
<comment type="similarity">
    <text evidence="13">Belongs to the SKINT family.</text>
</comment>
<dbReference type="InterPro" id="IPR003879">
    <property type="entry name" value="Butyrophylin_SPRY"/>
</dbReference>
<dbReference type="Pfam" id="PF00622">
    <property type="entry name" value="SPRY"/>
    <property type="match status" value="1"/>
</dbReference>
<comment type="similarity">
    <text evidence="3">Belongs to the ohanin/vespryn family.</text>
</comment>
<keyword evidence="9" id="KW-1015">Disulfide bond</keyword>
<dbReference type="GO" id="GO:0005102">
    <property type="term" value="F:signaling receptor binding"/>
    <property type="evidence" value="ECO:0007669"/>
    <property type="project" value="TreeGrafter"/>
</dbReference>
<dbReference type="InterPro" id="IPR013783">
    <property type="entry name" value="Ig-like_fold"/>
</dbReference>
<dbReference type="SUPFAM" id="SSF49899">
    <property type="entry name" value="Concanavalin A-like lectins/glucanases"/>
    <property type="match status" value="1"/>
</dbReference>
<keyword evidence="6" id="KW-0732">Signal</keyword>